<accession>A0ABW7R4U9</accession>
<dbReference type="EMBL" id="JBIRGH010000001">
    <property type="protein sequence ID" value="MFH8583056.1"/>
    <property type="molecule type" value="Genomic_DNA"/>
</dbReference>
<dbReference type="RefSeq" id="WP_367434425.1">
    <property type="nucleotide sequence ID" value="NZ_CP108413.1"/>
</dbReference>
<keyword evidence="6" id="KW-1185">Reference proteome</keyword>
<evidence type="ECO:0000259" key="4">
    <source>
        <dbReference type="Pfam" id="PF09922"/>
    </source>
</evidence>
<evidence type="ECO:0000256" key="2">
    <source>
        <dbReference type="SAM" id="MobiDB-lite"/>
    </source>
</evidence>
<sequence>MDSADNRKSNSSSPAVPLDKRDGQPVNPVRPVAEAAAPPGAAGGDLRASDADRDRIAEILREALAEGRLDPEEHAERIDVVYRAKTLGELEPVVRDLPAAGTASRPQSAPGAAPSGAGATGPDQNLVAVFSASTRKGRWQVPARINAVAIFGSVEIDLTEALFPQQQIQINATSIFGSVEIRVPENVTLRSNGSGVLGSFEVETHEAGDDDAPLVMVNGFAVLGSVEAKPRRGAWIRDLRDRWREERRERHTQLRDDRRELRDELRDQMRDARRERHAVWDDHRDLRDRLRDARRERRDRYR</sequence>
<evidence type="ECO:0000259" key="3">
    <source>
        <dbReference type="Pfam" id="PF08044"/>
    </source>
</evidence>
<reference evidence="5 6" key="1">
    <citation type="submission" date="2024-10" db="EMBL/GenBank/DDBJ databases">
        <title>The Natural Products Discovery Center: Release of the First 8490 Sequenced Strains for Exploring Actinobacteria Biosynthetic Diversity.</title>
        <authorList>
            <person name="Kalkreuter E."/>
            <person name="Kautsar S.A."/>
            <person name="Yang D."/>
            <person name="Bader C.D."/>
            <person name="Teijaro C.N."/>
            <person name="Fluegel L."/>
            <person name="Davis C.M."/>
            <person name="Simpson J.R."/>
            <person name="Lauterbach L."/>
            <person name="Steele A.D."/>
            <person name="Gui C."/>
            <person name="Meng S."/>
            <person name="Li G."/>
            <person name="Viehrig K."/>
            <person name="Ye F."/>
            <person name="Su P."/>
            <person name="Kiefer A.F."/>
            <person name="Nichols A."/>
            <person name="Cepeda A.J."/>
            <person name="Yan W."/>
            <person name="Fan B."/>
            <person name="Jiang Y."/>
            <person name="Adhikari A."/>
            <person name="Zheng C.-J."/>
            <person name="Schuster L."/>
            <person name="Cowan T.M."/>
            <person name="Smanski M.J."/>
            <person name="Chevrette M.G."/>
            <person name="De Carvalho L.P.S."/>
            <person name="Shen B."/>
        </authorList>
    </citation>
    <scope>NUCLEOTIDE SEQUENCE [LARGE SCALE GENOMIC DNA]</scope>
    <source>
        <strain evidence="5 6">NPDC018013</strain>
    </source>
</reference>
<dbReference type="Pfam" id="PF09922">
    <property type="entry name" value="LiaF-like_C"/>
    <property type="match status" value="1"/>
</dbReference>
<dbReference type="Proteomes" id="UP001610990">
    <property type="component" value="Unassembled WGS sequence"/>
</dbReference>
<keyword evidence="1" id="KW-0175">Coiled coil</keyword>
<comment type="caution">
    <text evidence="5">The sequence shown here is derived from an EMBL/GenBank/DDBJ whole genome shotgun (WGS) entry which is preliminary data.</text>
</comment>
<gene>
    <name evidence="5" type="ORF">ACH4GP_01490</name>
</gene>
<dbReference type="InterPro" id="IPR012551">
    <property type="entry name" value="DUF1707_SHOCT-like"/>
</dbReference>
<feature type="compositionally biased region" description="Low complexity" evidence="2">
    <location>
        <begin position="25"/>
        <end position="40"/>
    </location>
</feature>
<feature type="coiled-coil region" evidence="1">
    <location>
        <begin position="244"/>
        <end position="278"/>
    </location>
</feature>
<feature type="region of interest" description="Disordered" evidence="2">
    <location>
        <begin position="1"/>
        <end position="51"/>
    </location>
</feature>
<proteinExistence type="predicted"/>
<evidence type="ECO:0000313" key="5">
    <source>
        <dbReference type="EMBL" id="MFH8583056.1"/>
    </source>
</evidence>
<feature type="domain" description="Cell wall-active antibiotics response LiaF-like C-terminal" evidence="4">
    <location>
        <begin position="134"/>
        <end position="207"/>
    </location>
</feature>
<evidence type="ECO:0000313" key="6">
    <source>
        <dbReference type="Proteomes" id="UP001610990"/>
    </source>
</evidence>
<dbReference type="InterPro" id="IPR024425">
    <property type="entry name" value="LiaF-like_C"/>
</dbReference>
<evidence type="ECO:0000256" key="1">
    <source>
        <dbReference type="SAM" id="Coils"/>
    </source>
</evidence>
<feature type="domain" description="DUF1707" evidence="3">
    <location>
        <begin position="46"/>
        <end position="98"/>
    </location>
</feature>
<feature type="region of interest" description="Disordered" evidence="2">
    <location>
        <begin position="100"/>
        <end position="122"/>
    </location>
</feature>
<protein>
    <submittedName>
        <fullName evidence="5">DUF1707 domain-containing protein</fullName>
    </submittedName>
</protein>
<dbReference type="PANTHER" id="PTHR40763:SF4">
    <property type="entry name" value="DUF1707 DOMAIN-CONTAINING PROTEIN"/>
    <property type="match status" value="1"/>
</dbReference>
<organism evidence="5 6">
    <name type="scientific">Streptomyces celluloflavus</name>
    <dbReference type="NCBI Taxonomy" id="58344"/>
    <lineage>
        <taxon>Bacteria</taxon>
        <taxon>Bacillati</taxon>
        <taxon>Actinomycetota</taxon>
        <taxon>Actinomycetes</taxon>
        <taxon>Kitasatosporales</taxon>
        <taxon>Streptomycetaceae</taxon>
        <taxon>Streptomyces</taxon>
    </lineage>
</organism>
<feature type="compositionally biased region" description="Low complexity" evidence="2">
    <location>
        <begin position="103"/>
        <end position="122"/>
    </location>
</feature>
<dbReference type="Pfam" id="PF08044">
    <property type="entry name" value="DUF1707"/>
    <property type="match status" value="1"/>
</dbReference>
<dbReference type="PANTHER" id="PTHR40763">
    <property type="entry name" value="MEMBRANE PROTEIN-RELATED"/>
    <property type="match status" value="1"/>
</dbReference>
<name>A0ABW7R4U9_9ACTN</name>